<dbReference type="GO" id="GO:0009507">
    <property type="term" value="C:chloroplast"/>
    <property type="evidence" value="ECO:0007669"/>
    <property type="project" value="TreeGrafter"/>
</dbReference>
<dbReference type="PANTHER" id="PTHR35299">
    <property type="entry name" value="RUBISCO ACCUMULATION FACTOR 1"/>
    <property type="match status" value="1"/>
</dbReference>
<dbReference type="Proteomes" id="UP001408789">
    <property type="component" value="Unassembled WGS sequence"/>
</dbReference>
<dbReference type="Pfam" id="PF18578">
    <property type="entry name" value="Raf1_N"/>
    <property type="match status" value="1"/>
</dbReference>
<reference evidence="6 7" key="1">
    <citation type="submission" date="2024-04" db="EMBL/GenBank/DDBJ databases">
        <title>The reference genome of an endangered Asteraceae, Deinandra increscens subsp. villosa, native to the Central Coast of California.</title>
        <authorList>
            <person name="Guilliams M."/>
            <person name="Hasenstab-Lehman K."/>
            <person name="Meyer R."/>
            <person name="Mcevoy S."/>
        </authorList>
    </citation>
    <scope>NUCLEOTIDE SEQUENCE [LARGE SCALE GENOMIC DNA]</scope>
    <source>
        <tissue evidence="6">Leaf</tissue>
    </source>
</reference>
<feature type="domain" description="Rubisco accumulation factor 1 helix turn helix" evidence="5">
    <location>
        <begin position="82"/>
        <end position="142"/>
    </location>
</feature>
<proteinExistence type="predicted"/>
<keyword evidence="1" id="KW-0143">Chaperone</keyword>
<dbReference type="Pfam" id="PF18087">
    <property type="entry name" value="RuBisCo_chap_C"/>
    <property type="match status" value="1"/>
</dbReference>
<feature type="compositionally biased region" description="Pro residues" evidence="2">
    <location>
        <begin position="65"/>
        <end position="76"/>
    </location>
</feature>
<dbReference type="Pfam" id="PF18579">
    <property type="entry name" value="Raf1_HTH"/>
    <property type="match status" value="1"/>
</dbReference>
<dbReference type="GO" id="GO:0110102">
    <property type="term" value="P:ribulose bisphosphate carboxylase complex assembly"/>
    <property type="evidence" value="ECO:0007669"/>
    <property type="project" value="UniProtKB-ARBA"/>
</dbReference>
<dbReference type="PANTHER" id="PTHR35299:SF3">
    <property type="entry name" value="RUBISCO ACCUMULATION FACTOR 1.2, CHLOROPLASTIC"/>
    <property type="match status" value="1"/>
</dbReference>
<feature type="compositionally biased region" description="Polar residues" evidence="2">
    <location>
        <begin position="49"/>
        <end position="61"/>
    </location>
</feature>
<organism evidence="6 7">
    <name type="scientific">Deinandra increscens subsp. villosa</name>
    <dbReference type="NCBI Taxonomy" id="3103831"/>
    <lineage>
        <taxon>Eukaryota</taxon>
        <taxon>Viridiplantae</taxon>
        <taxon>Streptophyta</taxon>
        <taxon>Embryophyta</taxon>
        <taxon>Tracheophyta</taxon>
        <taxon>Spermatophyta</taxon>
        <taxon>Magnoliopsida</taxon>
        <taxon>eudicotyledons</taxon>
        <taxon>Gunneridae</taxon>
        <taxon>Pentapetalae</taxon>
        <taxon>asterids</taxon>
        <taxon>campanulids</taxon>
        <taxon>Asterales</taxon>
        <taxon>Asteraceae</taxon>
        <taxon>Asteroideae</taxon>
        <taxon>Heliantheae alliance</taxon>
        <taxon>Madieae</taxon>
        <taxon>Madiinae</taxon>
        <taxon>Deinandra</taxon>
    </lineage>
</organism>
<evidence type="ECO:0000313" key="7">
    <source>
        <dbReference type="Proteomes" id="UP001408789"/>
    </source>
</evidence>
<dbReference type="EMBL" id="JBCNJP010000019">
    <property type="protein sequence ID" value="KAK9061117.1"/>
    <property type="molecule type" value="Genomic_DNA"/>
</dbReference>
<evidence type="ECO:0000256" key="2">
    <source>
        <dbReference type="SAM" id="MobiDB-lite"/>
    </source>
</evidence>
<keyword evidence="7" id="KW-1185">Reference proteome</keyword>
<name>A0AAP0CVP4_9ASTR</name>
<feature type="region of interest" description="Disordered" evidence="2">
    <location>
        <begin position="1"/>
        <end position="34"/>
    </location>
</feature>
<protein>
    <submittedName>
        <fullName evidence="6">Uncharacterized protein</fullName>
    </submittedName>
</protein>
<comment type="caution">
    <text evidence="6">The sequence shown here is derived from an EMBL/GenBank/DDBJ whole genome shotgun (WGS) entry which is preliminary data.</text>
</comment>
<evidence type="ECO:0000256" key="1">
    <source>
        <dbReference type="ARBA" id="ARBA00023186"/>
    </source>
</evidence>
<gene>
    <name evidence="6" type="ORF">SSX86_018297</name>
</gene>
<feature type="domain" description="Rubisco accumulation factor 1 alpha-helical" evidence="4">
    <location>
        <begin position="154"/>
        <end position="262"/>
    </location>
</feature>
<dbReference type="InterPro" id="IPR041358">
    <property type="entry name" value="Raf1_N"/>
</dbReference>
<evidence type="ECO:0000313" key="6">
    <source>
        <dbReference type="EMBL" id="KAK9061117.1"/>
    </source>
</evidence>
<evidence type="ECO:0000259" key="3">
    <source>
        <dbReference type="Pfam" id="PF18087"/>
    </source>
</evidence>
<feature type="region of interest" description="Disordered" evidence="2">
    <location>
        <begin position="47"/>
        <end position="78"/>
    </location>
</feature>
<evidence type="ECO:0000259" key="4">
    <source>
        <dbReference type="Pfam" id="PF18578"/>
    </source>
</evidence>
<feature type="domain" description="Rubisco accumulation factor 1 C-terminal" evidence="3">
    <location>
        <begin position="284"/>
        <end position="445"/>
    </location>
</feature>
<dbReference type="AlphaFoldDB" id="A0AAP0CVP4"/>
<accession>A0AAP0CVP4</accession>
<dbReference type="InterPro" id="IPR040781">
    <property type="entry name" value="Raf1_HTH"/>
</dbReference>
<sequence length="459" mass="51130">MLSFTLSSSSRPTSTFLHSPSLPPHPLPLNPSHHTTIKLHRKQPISAAYTPSSNSPPSQKLYQPFRPPPSHSPIPPQYRDLDATARLDVLTNRLGWWYEYAPLIPPLIQEGFDPSTIEEITGMAGLEQNRLIVGAQVRESLVQCGVDADTLEFYDKGGAELLYEIRLLSVNQRAAAATYMAENKFEPGGANELARAIKDFPRRRGDRGWDCFDYTIPADCLAFMYYRQALEIRESELRIAALEKALNTAVSDGGRKWITKELDGNDDDAEGAGENGSVVDGVKVPVVRLNLGEIAEATVVAVLPVCEPGDRGKEVEAAPWEYECKGEFGIVEAEKEWRKWVVLPAWGQVVKVKRGGVVVAFSDARALPWRVNRWYKEEAILVVVDRGQKEVVSDDGFYLVLSEDELKVERGSILKEKYRIESLASSNPKKMKSLGSVVIVVRPPREGSENDQSGEVEWE</sequence>
<evidence type="ECO:0000259" key="5">
    <source>
        <dbReference type="Pfam" id="PF18579"/>
    </source>
</evidence>
<feature type="compositionally biased region" description="Low complexity" evidence="2">
    <location>
        <begin position="1"/>
        <end position="20"/>
    </location>
</feature>
<dbReference type="InterPro" id="IPR037494">
    <property type="entry name" value="RAF1"/>
</dbReference>
<dbReference type="InterPro" id="IPR040858">
    <property type="entry name" value="Raf1_C"/>
</dbReference>